<evidence type="ECO:0000259" key="7">
    <source>
        <dbReference type="Pfam" id="PF02687"/>
    </source>
</evidence>
<dbReference type="RefSeq" id="WP_035315137.1">
    <property type="nucleotide sequence ID" value="NZ_AODH01000040.1"/>
</dbReference>
<accession>W7CEB8</accession>
<feature type="transmembrane region" description="Helical" evidence="6">
    <location>
        <begin position="387"/>
        <end position="408"/>
    </location>
</feature>
<dbReference type="Proteomes" id="UP000019243">
    <property type="component" value="Unassembled WGS sequence"/>
</dbReference>
<dbReference type="OrthoDB" id="9812886at2"/>
<dbReference type="Pfam" id="PF12704">
    <property type="entry name" value="MacB_PCD"/>
    <property type="match status" value="1"/>
</dbReference>
<keyword evidence="2" id="KW-1003">Cell membrane</keyword>
<dbReference type="InterPro" id="IPR025857">
    <property type="entry name" value="MacB_PCD"/>
</dbReference>
<reference evidence="9 10" key="1">
    <citation type="submission" date="2012-12" db="EMBL/GenBank/DDBJ databases">
        <title>Novel taxa of Listeriaceae from agricultural environments in the United States.</title>
        <authorList>
            <person name="den Bakker H.C."/>
            <person name="Allred A."/>
            <person name="Warchocki S."/>
            <person name="Wright E.M."/>
            <person name="Burrell A."/>
            <person name="Nightingale K.K."/>
            <person name="Kephart D."/>
            <person name="Wiedmann M."/>
        </authorList>
    </citation>
    <scope>NUCLEOTIDE SEQUENCE [LARGE SCALE GENOMIC DNA]</scope>
    <source>
        <strain evidence="9 10">FSL F6-1037</strain>
    </source>
</reference>
<proteinExistence type="predicted"/>
<evidence type="ECO:0000256" key="5">
    <source>
        <dbReference type="ARBA" id="ARBA00023136"/>
    </source>
</evidence>
<evidence type="ECO:0000259" key="8">
    <source>
        <dbReference type="Pfam" id="PF12704"/>
    </source>
</evidence>
<keyword evidence="5 6" id="KW-0472">Membrane</keyword>
<organism evidence="9 10">
    <name type="scientific">Brochothrix campestris FSL F6-1037</name>
    <dbReference type="NCBI Taxonomy" id="1265861"/>
    <lineage>
        <taxon>Bacteria</taxon>
        <taxon>Bacillati</taxon>
        <taxon>Bacillota</taxon>
        <taxon>Bacilli</taxon>
        <taxon>Bacillales</taxon>
        <taxon>Listeriaceae</taxon>
        <taxon>Brochothrix</taxon>
    </lineage>
</organism>
<keyword evidence="3 6" id="KW-0812">Transmembrane</keyword>
<evidence type="ECO:0000256" key="2">
    <source>
        <dbReference type="ARBA" id="ARBA00022475"/>
    </source>
</evidence>
<dbReference type="GO" id="GO:0005886">
    <property type="term" value="C:plasma membrane"/>
    <property type="evidence" value="ECO:0007669"/>
    <property type="project" value="UniProtKB-SubCell"/>
</dbReference>
<dbReference type="AlphaFoldDB" id="W7CEB8"/>
<comment type="caution">
    <text evidence="9">The sequence shown here is derived from an EMBL/GenBank/DDBJ whole genome shotgun (WGS) entry which is preliminary data.</text>
</comment>
<name>W7CEB8_9LIST</name>
<dbReference type="InterPro" id="IPR003838">
    <property type="entry name" value="ABC3_permease_C"/>
</dbReference>
<feature type="transmembrane region" description="Helical" evidence="6">
    <location>
        <begin position="346"/>
        <end position="367"/>
    </location>
</feature>
<evidence type="ECO:0000256" key="6">
    <source>
        <dbReference type="SAM" id="Phobius"/>
    </source>
</evidence>
<feature type="transmembrane region" description="Helical" evidence="6">
    <location>
        <begin position="464"/>
        <end position="488"/>
    </location>
</feature>
<evidence type="ECO:0000256" key="1">
    <source>
        <dbReference type="ARBA" id="ARBA00004651"/>
    </source>
</evidence>
<sequence length="497" mass="55106">MNFFKRALTSISRKKGKSLLLFAIVFILGNVIAGAVSISQATNKVEQTVKNQLGAQATIDLSKEKMKQLMDASEDEEVDYPKPPSKDVITKIGQLDTVKYYDYNISDYYNSKKVKAYLSPEDEKYGNSSSLSIRGVQYAPLIDVKENKIKLDSGTTFTDDQIKNGANVVIVSSQVAKLNNLSVGDNFLVDNVYLSYDDDKEKELFSKEYSYKVIGIFTPTKLDTAKKLSADKKAEQEWQANEQINTIYLPNKVVSKANTAFQKEAMKKDKNSAEGMTEAELAEYTKNIGNEDGYESVFVVKTPEDMPNFVADASTILPKDYAIVSAQDDYDSISGSMNKVAKFSKYILLAAAAASVIILTLVIILFIRDRKKELGIYLSLGEKKLKIIGQIFIEVLLVAFIAISLSLFTGNLLAKNVSTSLITNDAKTDDMNGGSMSYSHFSTNSTVDFDSVKDAYAVTIDAPYIALFYLFGLVTVILSTVLPMLYILRLNPKKIMM</sequence>
<dbReference type="InterPro" id="IPR050250">
    <property type="entry name" value="Macrolide_Exporter_MacB"/>
</dbReference>
<protein>
    <recommendedName>
        <fullName evidence="11">ABC transporter permease</fullName>
    </recommendedName>
</protein>
<evidence type="ECO:0000313" key="10">
    <source>
        <dbReference type="Proteomes" id="UP000019243"/>
    </source>
</evidence>
<feature type="domain" description="ABC3 transporter permease C-terminal" evidence="7">
    <location>
        <begin position="348"/>
        <end position="492"/>
    </location>
</feature>
<dbReference type="STRING" id="1265861.BCAMP_09850"/>
<dbReference type="Pfam" id="PF02687">
    <property type="entry name" value="FtsX"/>
    <property type="match status" value="1"/>
</dbReference>
<dbReference type="GO" id="GO:0022857">
    <property type="term" value="F:transmembrane transporter activity"/>
    <property type="evidence" value="ECO:0007669"/>
    <property type="project" value="TreeGrafter"/>
</dbReference>
<evidence type="ECO:0000256" key="4">
    <source>
        <dbReference type="ARBA" id="ARBA00022989"/>
    </source>
</evidence>
<comment type="subcellular location">
    <subcellularLocation>
        <location evidence="1">Cell membrane</location>
        <topology evidence="1">Multi-pass membrane protein</topology>
    </subcellularLocation>
</comment>
<feature type="domain" description="MacB-like periplasmic core" evidence="8">
    <location>
        <begin position="32"/>
        <end position="221"/>
    </location>
</feature>
<keyword evidence="10" id="KW-1185">Reference proteome</keyword>
<dbReference type="PATRIC" id="fig|1265861.3.peg.1930"/>
<dbReference type="EMBL" id="AODH01000040">
    <property type="protein sequence ID" value="EUJ37654.1"/>
    <property type="molecule type" value="Genomic_DNA"/>
</dbReference>
<dbReference type="PANTHER" id="PTHR30572:SF9">
    <property type="entry name" value="ABC TRANSPORTER PERMEASE PROTEIN"/>
    <property type="match status" value="1"/>
</dbReference>
<evidence type="ECO:0008006" key="11">
    <source>
        <dbReference type="Google" id="ProtNLM"/>
    </source>
</evidence>
<keyword evidence="4 6" id="KW-1133">Transmembrane helix</keyword>
<evidence type="ECO:0000256" key="3">
    <source>
        <dbReference type="ARBA" id="ARBA00022692"/>
    </source>
</evidence>
<gene>
    <name evidence="9" type="ORF">BCAMP_09850</name>
</gene>
<dbReference type="PANTHER" id="PTHR30572">
    <property type="entry name" value="MEMBRANE COMPONENT OF TRANSPORTER-RELATED"/>
    <property type="match status" value="1"/>
</dbReference>
<evidence type="ECO:0000313" key="9">
    <source>
        <dbReference type="EMBL" id="EUJ37654.1"/>
    </source>
</evidence>